<keyword evidence="9 13" id="KW-0472">Membrane</keyword>
<keyword evidence="3 13" id="KW-1003">Cell membrane</keyword>
<evidence type="ECO:0000256" key="3">
    <source>
        <dbReference type="ARBA" id="ARBA00022475"/>
    </source>
</evidence>
<dbReference type="SUPFAM" id="SSF81573">
    <property type="entry name" value="F1F0 ATP synthase subunit B, membrane domain"/>
    <property type="match status" value="1"/>
</dbReference>
<dbReference type="InterPro" id="IPR050059">
    <property type="entry name" value="ATP_synthase_B_chain"/>
</dbReference>
<dbReference type="Proteomes" id="UP000189941">
    <property type="component" value="Unassembled WGS sequence"/>
</dbReference>
<protein>
    <recommendedName>
        <fullName evidence="13">ATP synthase subunit b</fullName>
    </recommendedName>
    <alternativeName>
        <fullName evidence="13">ATP synthase F(0) sector subunit b</fullName>
    </alternativeName>
    <alternativeName>
        <fullName evidence="13">ATPase subunit I</fullName>
    </alternativeName>
    <alternativeName>
        <fullName evidence="13">F-type ATPase subunit b</fullName>
        <shortName evidence="13">F-ATPase subunit b</shortName>
    </alternativeName>
</protein>
<keyword evidence="15" id="KW-0175">Coiled coil</keyword>
<keyword evidence="2 13" id="KW-0813">Transport</keyword>
<dbReference type="InterPro" id="IPR002146">
    <property type="entry name" value="ATP_synth_b/b'su_bac/chlpt"/>
</dbReference>
<evidence type="ECO:0000313" key="16">
    <source>
        <dbReference type="EMBL" id="SJZ61236.1"/>
    </source>
</evidence>
<evidence type="ECO:0000256" key="5">
    <source>
        <dbReference type="ARBA" id="ARBA00022692"/>
    </source>
</evidence>
<proteinExistence type="inferred from homology"/>
<comment type="subunit">
    <text evidence="13">F-type ATPases have 2 components, F(1) - the catalytic core - and F(0) - the membrane proton channel. F(1) has five subunits: alpha(3), beta(3), gamma(1), delta(1), epsilon(1). F(0) has three main subunits: a(1), b(2) and c(10-14). The alpha and beta chains form an alternating ring which encloses part of the gamma chain. F(1) is attached to F(0) by a central stalk formed by the gamma and epsilon chains, while a peripheral stalk is formed by the delta and b chains.</text>
</comment>
<evidence type="ECO:0000256" key="11">
    <source>
        <dbReference type="ARBA" id="ARBA00025198"/>
    </source>
</evidence>
<evidence type="ECO:0000256" key="6">
    <source>
        <dbReference type="ARBA" id="ARBA00022781"/>
    </source>
</evidence>
<comment type="function">
    <text evidence="13">Component of the F(0) channel, it forms part of the peripheral stalk, linking F(1) to F(0).</text>
</comment>
<keyword evidence="5 13" id="KW-0812">Transmembrane</keyword>
<dbReference type="GO" id="GO:0046933">
    <property type="term" value="F:proton-transporting ATP synthase activity, rotational mechanism"/>
    <property type="evidence" value="ECO:0007669"/>
    <property type="project" value="UniProtKB-UniRule"/>
</dbReference>
<gene>
    <name evidence="13" type="primary">atpF</name>
    <name evidence="16" type="ORF">SAMN02746011_01298</name>
</gene>
<dbReference type="HAMAP" id="MF_01398">
    <property type="entry name" value="ATP_synth_b_bprime"/>
    <property type="match status" value="1"/>
</dbReference>
<evidence type="ECO:0000313" key="17">
    <source>
        <dbReference type="Proteomes" id="UP000189941"/>
    </source>
</evidence>
<dbReference type="EMBL" id="FUWO01000010">
    <property type="protein sequence ID" value="SJZ61236.1"/>
    <property type="molecule type" value="Genomic_DNA"/>
</dbReference>
<organism evidence="16 17">
    <name type="scientific">Globicatella sulfidifaciens DSM 15739</name>
    <dbReference type="NCBI Taxonomy" id="1121925"/>
    <lineage>
        <taxon>Bacteria</taxon>
        <taxon>Bacillati</taxon>
        <taxon>Bacillota</taxon>
        <taxon>Bacilli</taxon>
        <taxon>Lactobacillales</taxon>
        <taxon>Aerococcaceae</taxon>
        <taxon>Globicatella</taxon>
    </lineage>
</organism>
<keyword evidence="17" id="KW-1185">Reference proteome</keyword>
<evidence type="ECO:0000256" key="7">
    <source>
        <dbReference type="ARBA" id="ARBA00022989"/>
    </source>
</evidence>
<dbReference type="NCBIfam" id="TIGR01144">
    <property type="entry name" value="ATP_synt_b"/>
    <property type="match status" value="1"/>
</dbReference>
<evidence type="ECO:0000256" key="1">
    <source>
        <dbReference type="ARBA" id="ARBA00005513"/>
    </source>
</evidence>
<dbReference type="GO" id="GO:0012505">
    <property type="term" value="C:endomembrane system"/>
    <property type="evidence" value="ECO:0007669"/>
    <property type="project" value="UniProtKB-SubCell"/>
</dbReference>
<evidence type="ECO:0000256" key="9">
    <source>
        <dbReference type="ARBA" id="ARBA00023136"/>
    </source>
</evidence>
<feature type="transmembrane region" description="Helical" evidence="13">
    <location>
        <begin position="12"/>
        <end position="30"/>
    </location>
</feature>
<evidence type="ECO:0000256" key="14">
    <source>
        <dbReference type="RuleBase" id="RU003848"/>
    </source>
</evidence>
<evidence type="ECO:0000256" key="4">
    <source>
        <dbReference type="ARBA" id="ARBA00022547"/>
    </source>
</evidence>
<keyword evidence="7 13" id="KW-1133">Transmembrane helix</keyword>
<comment type="similarity">
    <text evidence="1 13 14">Belongs to the ATPase B chain family.</text>
</comment>
<feature type="coiled-coil region" evidence="15">
    <location>
        <begin position="60"/>
        <end position="135"/>
    </location>
</feature>
<dbReference type="InterPro" id="IPR005864">
    <property type="entry name" value="ATP_synth_F0_bsu_bac"/>
</dbReference>
<evidence type="ECO:0000256" key="2">
    <source>
        <dbReference type="ARBA" id="ARBA00022448"/>
    </source>
</evidence>
<accession>A0A1T4M2X9</accession>
<dbReference type="PANTHER" id="PTHR33445:SF1">
    <property type="entry name" value="ATP SYNTHASE SUBUNIT B"/>
    <property type="match status" value="1"/>
</dbReference>
<dbReference type="AlphaFoldDB" id="A0A1T4M2X9"/>
<dbReference type="GO" id="GO:0045259">
    <property type="term" value="C:proton-transporting ATP synthase complex"/>
    <property type="evidence" value="ECO:0007669"/>
    <property type="project" value="UniProtKB-KW"/>
</dbReference>
<sequence>MLIVYASSGNTALGNTIVTMIAFVALLMIIKKFTWEPFMSMLAQRRQIIEGDLAQAAEEKVTSTKAKEDAQQALKDARAEANQIILAAKKQSLQIQDNMIKEAKEEIARLHESANQEIEQDRERILNEIKNEVSDIAIEIAEKILRREIKEEDYHKLVDDFIAGMDDIA</sequence>
<reference evidence="17" key="1">
    <citation type="submission" date="2017-02" db="EMBL/GenBank/DDBJ databases">
        <authorList>
            <person name="Varghese N."/>
            <person name="Submissions S."/>
        </authorList>
    </citation>
    <scope>NUCLEOTIDE SEQUENCE [LARGE SCALE GENOMIC DNA]</scope>
    <source>
        <strain evidence="17">DSM 15739</strain>
    </source>
</reference>
<keyword evidence="10 13" id="KW-0066">ATP synthesis</keyword>
<evidence type="ECO:0000256" key="15">
    <source>
        <dbReference type="SAM" id="Coils"/>
    </source>
</evidence>
<keyword evidence="4 13" id="KW-0138">CF(0)</keyword>
<comment type="function">
    <text evidence="11 13">F(1)F(0) ATP synthase produces ATP from ADP in the presence of a proton or sodium gradient. F-type ATPases consist of two structural domains, F(1) containing the extramembraneous catalytic core and F(0) containing the membrane proton channel, linked together by a central stalk and a peripheral stalk. During catalysis, ATP synthesis in the catalytic domain of F(1) is coupled via a rotary mechanism of the central stalk subunits to proton translocation.</text>
</comment>
<dbReference type="RefSeq" id="WP_078756045.1">
    <property type="nucleotide sequence ID" value="NZ_FUWO01000010.1"/>
</dbReference>
<dbReference type="OrthoDB" id="282095at2"/>
<dbReference type="Pfam" id="PF00430">
    <property type="entry name" value="ATP-synt_B"/>
    <property type="match status" value="1"/>
</dbReference>
<evidence type="ECO:0000256" key="10">
    <source>
        <dbReference type="ARBA" id="ARBA00023310"/>
    </source>
</evidence>
<name>A0A1T4M2X9_9LACT</name>
<dbReference type="PANTHER" id="PTHR33445">
    <property type="entry name" value="ATP SYNTHASE SUBUNIT B', CHLOROPLASTIC"/>
    <property type="match status" value="1"/>
</dbReference>
<keyword evidence="8 13" id="KW-0406">Ion transport</keyword>
<comment type="subcellular location">
    <subcellularLocation>
        <location evidence="13">Cell membrane</location>
        <topology evidence="13">Single-pass membrane protein</topology>
    </subcellularLocation>
    <subcellularLocation>
        <location evidence="12">Endomembrane system</location>
        <topology evidence="12">Single-pass membrane protein</topology>
    </subcellularLocation>
</comment>
<dbReference type="GO" id="GO:0005886">
    <property type="term" value="C:plasma membrane"/>
    <property type="evidence" value="ECO:0007669"/>
    <property type="project" value="UniProtKB-SubCell"/>
</dbReference>
<dbReference type="CDD" id="cd06503">
    <property type="entry name" value="ATP-synt_Fo_b"/>
    <property type="match status" value="1"/>
</dbReference>
<dbReference type="Gene3D" id="1.20.5.620">
    <property type="entry name" value="F1F0 ATP synthase subunit B, membrane domain"/>
    <property type="match status" value="1"/>
</dbReference>
<dbReference type="InterPro" id="IPR028987">
    <property type="entry name" value="ATP_synth_B-like_membr_sf"/>
</dbReference>
<dbReference type="STRING" id="1121925.SAMN02746011_01298"/>
<evidence type="ECO:0000256" key="8">
    <source>
        <dbReference type="ARBA" id="ARBA00023065"/>
    </source>
</evidence>
<dbReference type="GO" id="GO:0046961">
    <property type="term" value="F:proton-transporting ATPase activity, rotational mechanism"/>
    <property type="evidence" value="ECO:0007669"/>
    <property type="project" value="TreeGrafter"/>
</dbReference>
<evidence type="ECO:0000256" key="13">
    <source>
        <dbReference type="HAMAP-Rule" id="MF_01398"/>
    </source>
</evidence>
<keyword evidence="6 13" id="KW-0375">Hydrogen ion transport</keyword>
<evidence type="ECO:0000256" key="12">
    <source>
        <dbReference type="ARBA" id="ARBA00037847"/>
    </source>
</evidence>